<evidence type="ECO:0000256" key="1">
    <source>
        <dbReference type="ARBA" id="ARBA00022617"/>
    </source>
</evidence>
<dbReference type="Proteomes" id="UP000445000">
    <property type="component" value="Unassembled WGS sequence"/>
</dbReference>
<comment type="caution">
    <text evidence="7">The sequence shown here is derived from an EMBL/GenBank/DDBJ whole genome shotgun (WGS) entry which is preliminary data.</text>
</comment>
<keyword evidence="8" id="KW-1185">Reference proteome</keyword>
<evidence type="ECO:0000256" key="2">
    <source>
        <dbReference type="ARBA" id="ARBA00022723"/>
    </source>
</evidence>
<keyword evidence="1 4" id="KW-0349">Heme</keyword>
<gene>
    <name evidence="7" type="ORF">GCM10011487_21460</name>
</gene>
<dbReference type="EMBL" id="BLJN01000002">
    <property type="protein sequence ID" value="GFE80146.1"/>
    <property type="molecule type" value="Genomic_DNA"/>
</dbReference>
<evidence type="ECO:0000313" key="8">
    <source>
        <dbReference type="Proteomes" id="UP000445000"/>
    </source>
</evidence>
<dbReference type="PROSITE" id="PS51007">
    <property type="entry name" value="CYTC"/>
    <property type="match status" value="1"/>
</dbReference>
<dbReference type="GO" id="GO:0046872">
    <property type="term" value="F:metal ion binding"/>
    <property type="evidence" value="ECO:0007669"/>
    <property type="project" value="UniProtKB-KW"/>
</dbReference>
<feature type="domain" description="Cytochrome c" evidence="6">
    <location>
        <begin position="23"/>
        <end position="99"/>
    </location>
</feature>
<keyword evidence="2 4" id="KW-0479">Metal-binding</keyword>
<dbReference type="RefSeq" id="WP_161811867.1">
    <property type="nucleotide sequence ID" value="NZ_BLJN01000002.1"/>
</dbReference>
<evidence type="ECO:0000256" key="5">
    <source>
        <dbReference type="SAM" id="SignalP"/>
    </source>
</evidence>
<reference evidence="8" key="1">
    <citation type="submission" date="2020-01" db="EMBL/GenBank/DDBJ databases">
        <title>'Steroidobacter agaridevorans' sp. nov., agar-degrading bacteria isolated from rhizosphere soils.</title>
        <authorList>
            <person name="Ikenaga M."/>
            <person name="Kataoka M."/>
            <person name="Murouchi A."/>
            <person name="Katsuragi S."/>
            <person name="Sakai M."/>
        </authorList>
    </citation>
    <scope>NUCLEOTIDE SEQUENCE [LARGE SCALE GENOMIC DNA]</scope>
    <source>
        <strain evidence="8">YU21-B</strain>
    </source>
</reference>
<dbReference type="AlphaFoldDB" id="A0A829YBW1"/>
<dbReference type="InterPro" id="IPR036909">
    <property type="entry name" value="Cyt_c-like_dom_sf"/>
</dbReference>
<dbReference type="InterPro" id="IPR009056">
    <property type="entry name" value="Cyt_c-like_dom"/>
</dbReference>
<evidence type="ECO:0000313" key="7">
    <source>
        <dbReference type="EMBL" id="GFE80146.1"/>
    </source>
</evidence>
<feature type="chain" id="PRO_5032857615" description="Cytochrome c domain-containing protein" evidence="5">
    <location>
        <begin position="23"/>
        <end position="110"/>
    </location>
</feature>
<sequence>MSHSMLSLSFAVVAFMAQESSAADLAKGKESFLSAGCHHCHGQAAQGARGPTMAAMKYPYEAFEIFVRRPVGGGMPPYSATTLTDAELRDIYAYLTSLPGPAKELPELLR</sequence>
<dbReference type="Gene3D" id="1.10.760.10">
    <property type="entry name" value="Cytochrome c-like domain"/>
    <property type="match status" value="1"/>
</dbReference>
<proteinExistence type="predicted"/>
<name>A0A829YBW1_9GAMM</name>
<evidence type="ECO:0000256" key="3">
    <source>
        <dbReference type="ARBA" id="ARBA00023004"/>
    </source>
</evidence>
<protein>
    <recommendedName>
        <fullName evidence="6">Cytochrome c domain-containing protein</fullName>
    </recommendedName>
</protein>
<dbReference type="GO" id="GO:0009055">
    <property type="term" value="F:electron transfer activity"/>
    <property type="evidence" value="ECO:0007669"/>
    <property type="project" value="InterPro"/>
</dbReference>
<evidence type="ECO:0000259" key="6">
    <source>
        <dbReference type="PROSITE" id="PS51007"/>
    </source>
</evidence>
<feature type="signal peptide" evidence="5">
    <location>
        <begin position="1"/>
        <end position="22"/>
    </location>
</feature>
<evidence type="ECO:0000256" key="4">
    <source>
        <dbReference type="PROSITE-ProRule" id="PRU00433"/>
    </source>
</evidence>
<accession>A0A829YBW1</accession>
<dbReference type="Pfam" id="PF13442">
    <property type="entry name" value="Cytochrome_CBB3"/>
    <property type="match status" value="1"/>
</dbReference>
<organism evidence="7 8">
    <name type="scientific">Steroidobacter agaridevorans</name>
    <dbReference type="NCBI Taxonomy" id="2695856"/>
    <lineage>
        <taxon>Bacteria</taxon>
        <taxon>Pseudomonadati</taxon>
        <taxon>Pseudomonadota</taxon>
        <taxon>Gammaproteobacteria</taxon>
        <taxon>Steroidobacterales</taxon>
        <taxon>Steroidobacteraceae</taxon>
        <taxon>Steroidobacter</taxon>
    </lineage>
</organism>
<dbReference type="GO" id="GO:0020037">
    <property type="term" value="F:heme binding"/>
    <property type="evidence" value="ECO:0007669"/>
    <property type="project" value="InterPro"/>
</dbReference>
<keyword evidence="5" id="KW-0732">Signal</keyword>
<keyword evidence="3 4" id="KW-0408">Iron</keyword>
<dbReference type="SUPFAM" id="SSF46626">
    <property type="entry name" value="Cytochrome c"/>
    <property type="match status" value="1"/>
</dbReference>